<evidence type="ECO:0000259" key="2">
    <source>
        <dbReference type="PROSITE" id="PS50245"/>
    </source>
</evidence>
<reference evidence="3 4" key="1">
    <citation type="submission" date="2019-07" db="EMBL/GenBank/DDBJ databases">
        <title>Draft genome assembly of a fouling barnacle, Amphibalanus amphitrite (Darwin, 1854): The first reference genome for Thecostraca.</title>
        <authorList>
            <person name="Kim W."/>
        </authorList>
    </citation>
    <scope>NUCLEOTIDE SEQUENCE [LARGE SCALE GENOMIC DNA]</scope>
    <source>
        <strain evidence="3">SNU_AA5</strain>
        <tissue evidence="3">Soma without cirri and trophi</tissue>
    </source>
</reference>
<sequence length="291" mass="31311">MADVEHPRRMSKEHILTTDTDSFQVGDRVWVGGTVPGRIAYIGQTKHATEDVAGVVLDKPVGKNDGTLGGHHYFMCEPKHGVFSKLTNLTRECIGTPPPDYEEPPPPAGSGSRRNSRSSPARHVPAAGRSSPARHVPTHGGSPARHVPSIHVTGGSPAHRRRFSEQIGTSGQPPAVHWVPLHHTDVPGGLRCGDRVAVAGSGGRRVGLLRYMGHTEFAEGMWGGVELDEPRGRNDGAVAGVRYFHCPPNFGLFAPLHKITRLGPTMVHQSGRRGSHPGFGRFACPDEDGFF</sequence>
<gene>
    <name evidence="3" type="primary">CLIP1_0</name>
    <name evidence="3" type="ORF">FJT64_008479</name>
</gene>
<feature type="compositionally biased region" description="Pro residues" evidence="1">
    <location>
        <begin position="96"/>
        <end position="108"/>
    </location>
</feature>
<keyword evidence="4" id="KW-1185">Reference proteome</keyword>
<dbReference type="PANTHER" id="PTHR18916">
    <property type="entry name" value="DYNACTIN 1-RELATED MICROTUBULE-BINDING"/>
    <property type="match status" value="1"/>
</dbReference>
<feature type="domain" description="CAP-Gly" evidence="2">
    <location>
        <begin position="43"/>
        <end position="85"/>
    </location>
</feature>
<dbReference type="GO" id="GO:0005634">
    <property type="term" value="C:nucleus"/>
    <property type="evidence" value="ECO:0007669"/>
    <property type="project" value="TreeGrafter"/>
</dbReference>
<dbReference type="GO" id="GO:0051010">
    <property type="term" value="F:microtubule plus-end binding"/>
    <property type="evidence" value="ECO:0007669"/>
    <property type="project" value="TreeGrafter"/>
</dbReference>
<evidence type="ECO:0000256" key="1">
    <source>
        <dbReference type="SAM" id="MobiDB-lite"/>
    </source>
</evidence>
<dbReference type="AlphaFoldDB" id="A0A6A4VIF2"/>
<dbReference type="GO" id="GO:0035371">
    <property type="term" value="C:microtubule plus-end"/>
    <property type="evidence" value="ECO:0007669"/>
    <property type="project" value="TreeGrafter"/>
</dbReference>
<evidence type="ECO:0000313" key="4">
    <source>
        <dbReference type="Proteomes" id="UP000440578"/>
    </source>
</evidence>
<dbReference type="PANTHER" id="PTHR18916:SF82">
    <property type="entry name" value="CAP-GLY DOMAIN-CONTAINING PROTEIN"/>
    <property type="match status" value="1"/>
</dbReference>
<dbReference type="GO" id="GO:0031122">
    <property type="term" value="P:cytoplasmic microtubule organization"/>
    <property type="evidence" value="ECO:0007669"/>
    <property type="project" value="TreeGrafter"/>
</dbReference>
<dbReference type="EMBL" id="VIIS01001721">
    <property type="protein sequence ID" value="KAF0293785.1"/>
    <property type="molecule type" value="Genomic_DNA"/>
</dbReference>
<accession>A0A6A4VIF2</accession>
<organism evidence="3 4">
    <name type="scientific">Amphibalanus amphitrite</name>
    <name type="common">Striped barnacle</name>
    <name type="synonym">Balanus amphitrite</name>
    <dbReference type="NCBI Taxonomy" id="1232801"/>
    <lineage>
        <taxon>Eukaryota</taxon>
        <taxon>Metazoa</taxon>
        <taxon>Ecdysozoa</taxon>
        <taxon>Arthropoda</taxon>
        <taxon>Crustacea</taxon>
        <taxon>Multicrustacea</taxon>
        <taxon>Cirripedia</taxon>
        <taxon>Thoracica</taxon>
        <taxon>Thoracicalcarea</taxon>
        <taxon>Balanomorpha</taxon>
        <taxon>Balanoidea</taxon>
        <taxon>Balanidae</taxon>
        <taxon>Amphibalaninae</taxon>
        <taxon>Amphibalanus</taxon>
    </lineage>
</organism>
<dbReference type="Proteomes" id="UP000440578">
    <property type="component" value="Unassembled WGS sequence"/>
</dbReference>
<dbReference type="GO" id="GO:0005938">
    <property type="term" value="C:cell cortex"/>
    <property type="evidence" value="ECO:0007669"/>
    <property type="project" value="TreeGrafter"/>
</dbReference>
<dbReference type="SUPFAM" id="SSF74924">
    <property type="entry name" value="Cap-Gly domain"/>
    <property type="match status" value="2"/>
</dbReference>
<feature type="region of interest" description="Disordered" evidence="1">
    <location>
        <begin position="94"/>
        <end position="158"/>
    </location>
</feature>
<dbReference type="Gene3D" id="2.30.30.190">
    <property type="entry name" value="CAP Gly-rich-like domain"/>
    <property type="match status" value="2"/>
</dbReference>
<dbReference type="PROSITE" id="PS50245">
    <property type="entry name" value="CAP_GLY_2"/>
    <property type="match status" value="2"/>
</dbReference>
<dbReference type="OrthoDB" id="5412539at2759"/>
<dbReference type="InterPro" id="IPR036859">
    <property type="entry name" value="CAP-Gly_dom_sf"/>
</dbReference>
<feature type="domain" description="CAP-Gly" evidence="2">
    <location>
        <begin position="213"/>
        <end position="255"/>
    </location>
</feature>
<proteinExistence type="predicted"/>
<dbReference type="PROSITE" id="PS00845">
    <property type="entry name" value="CAP_GLY_1"/>
    <property type="match status" value="1"/>
</dbReference>
<comment type="caution">
    <text evidence="3">The sequence shown here is derived from an EMBL/GenBank/DDBJ whole genome shotgun (WGS) entry which is preliminary data.</text>
</comment>
<dbReference type="SMART" id="SM01052">
    <property type="entry name" value="CAP_GLY"/>
    <property type="match status" value="2"/>
</dbReference>
<dbReference type="InterPro" id="IPR000938">
    <property type="entry name" value="CAP-Gly_domain"/>
</dbReference>
<evidence type="ECO:0000313" key="3">
    <source>
        <dbReference type="EMBL" id="KAF0293785.1"/>
    </source>
</evidence>
<feature type="compositionally biased region" description="Low complexity" evidence="1">
    <location>
        <begin position="109"/>
        <end position="122"/>
    </location>
</feature>
<protein>
    <submittedName>
        <fullName evidence="3">CAP-Gly domain-containing linker protein 1</fullName>
    </submittedName>
</protein>
<name>A0A6A4VIF2_AMPAM</name>
<dbReference type="Pfam" id="PF01302">
    <property type="entry name" value="CAP_GLY"/>
    <property type="match status" value="2"/>
</dbReference>